<reference evidence="2 3" key="1">
    <citation type="submission" date="2016-03" db="EMBL/GenBank/DDBJ databases">
        <title>Whole genome sequencing of Grifola frondosa 9006-11.</title>
        <authorList>
            <person name="Min B."/>
            <person name="Park H."/>
            <person name="Kim J.-G."/>
            <person name="Cho H."/>
            <person name="Oh Y.-L."/>
            <person name="Kong W.-S."/>
            <person name="Choi I.-G."/>
        </authorList>
    </citation>
    <scope>NUCLEOTIDE SEQUENCE [LARGE SCALE GENOMIC DNA]</scope>
    <source>
        <strain evidence="2 3">9006-11</strain>
    </source>
</reference>
<evidence type="ECO:0000313" key="2">
    <source>
        <dbReference type="EMBL" id="OBZ77565.1"/>
    </source>
</evidence>
<dbReference type="Proteomes" id="UP000092993">
    <property type="component" value="Unassembled WGS sequence"/>
</dbReference>
<proteinExistence type="predicted"/>
<keyword evidence="3" id="KW-1185">Reference proteome</keyword>
<evidence type="ECO:0000313" key="3">
    <source>
        <dbReference type="Proteomes" id="UP000092993"/>
    </source>
</evidence>
<sequence>MSTNIVLPSLTDWTEQRVTALLTTTTEADFNTAFDAFLSKNVTITVNGQDLTRDQYKQQLRQEKFDEAFAQVQFSGAVEVPADTNRPIDAGTVGIFYTATINENILVLGAPSQSIVNSSLNVVVKPDESLQPPKTPGRGDFDPRRVSNLSEVTTDKPNPLIPLSTSSSSSTV</sequence>
<dbReference type="EMBL" id="LUGG01000002">
    <property type="protein sequence ID" value="OBZ77565.1"/>
    <property type="molecule type" value="Genomic_DNA"/>
</dbReference>
<protein>
    <submittedName>
        <fullName evidence="2">Uncharacterized protein</fullName>
    </submittedName>
</protein>
<dbReference type="OrthoDB" id="3188871at2759"/>
<gene>
    <name evidence="2" type="ORF">A0H81_02238</name>
</gene>
<organism evidence="2 3">
    <name type="scientific">Grifola frondosa</name>
    <name type="common">Maitake</name>
    <name type="synonym">Polyporus frondosus</name>
    <dbReference type="NCBI Taxonomy" id="5627"/>
    <lineage>
        <taxon>Eukaryota</taxon>
        <taxon>Fungi</taxon>
        <taxon>Dikarya</taxon>
        <taxon>Basidiomycota</taxon>
        <taxon>Agaricomycotina</taxon>
        <taxon>Agaricomycetes</taxon>
        <taxon>Polyporales</taxon>
        <taxon>Grifolaceae</taxon>
        <taxon>Grifola</taxon>
    </lineage>
</organism>
<dbReference type="OMA" id="NSFIFTE"/>
<comment type="caution">
    <text evidence="2">The sequence shown here is derived from an EMBL/GenBank/DDBJ whole genome shotgun (WGS) entry which is preliminary data.</text>
</comment>
<feature type="compositionally biased region" description="Polar residues" evidence="1">
    <location>
        <begin position="147"/>
        <end position="156"/>
    </location>
</feature>
<dbReference type="AlphaFoldDB" id="A0A1C7ML24"/>
<accession>A0A1C7ML24</accession>
<feature type="region of interest" description="Disordered" evidence="1">
    <location>
        <begin position="127"/>
        <end position="172"/>
    </location>
</feature>
<name>A0A1C7ML24_GRIFR</name>
<evidence type="ECO:0000256" key="1">
    <source>
        <dbReference type="SAM" id="MobiDB-lite"/>
    </source>
</evidence>